<accession>A0A0F6SGW1</accession>
<reference evidence="2 3" key="1">
    <citation type="submission" date="2015-03" db="EMBL/GenBank/DDBJ databases">
        <title>Genome assembly of Sandaracinus amylolyticus DSM 53668.</title>
        <authorList>
            <person name="Sharma G."/>
            <person name="Subramanian S."/>
        </authorList>
    </citation>
    <scope>NUCLEOTIDE SEQUENCE [LARGE SCALE GENOMIC DNA]</scope>
    <source>
        <strain evidence="2 3">DSM 53668</strain>
    </source>
</reference>
<dbReference type="STRING" id="927083.DB32_006533"/>
<dbReference type="RefSeq" id="WP_053236433.1">
    <property type="nucleotide sequence ID" value="NZ_CP011125.1"/>
</dbReference>
<gene>
    <name evidence="2" type="ORF">DB32_006533</name>
</gene>
<sequence>MTKGVADWYTPRIAKRAELARALKARGSAWLRGARLTEADLDEIIRHGDEAKAADREQQAQLAEHHVERAGRARSAADVTEREDDLAATLPAVAHDLQVAGHGEDATFLAKLSFARYRMRTHDVPVEPTSESEATTIRKIERVERSDVPTRAEGLAALCETLASRPRIVRALAARGLDASALRALGEDATEVAASGRNSPRAAEATAREAAAVHAQKVKWSALRALIRRACRDDRDLAALLADC</sequence>
<dbReference type="KEGG" id="samy:DB32_006533"/>
<organism evidence="2 3">
    <name type="scientific">Sandaracinus amylolyticus</name>
    <dbReference type="NCBI Taxonomy" id="927083"/>
    <lineage>
        <taxon>Bacteria</taxon>
        <taxon>Pseudomonadati</taxon>
        <taxon>Myxococcota</taxon>
        <taxon>Polyangia</taxon>
        <taxon>Polyangiales</taxon>
        <taxon>Sandaracinaceae</taxon>
        <taxon>Sandaracinus</taxon>
    </lineage>
</organism>
<protein>
    <submittedName>
        <fullName evidence="2">Uncharacterized protein</fullName>
    </submittedName>
</protein>
<dbReference type="AlphaFoldDB" id="A0A0F6SGW1"/>
<proteinExistence type="predicted"/>
<keyword evidence="3" id="KW-1185">Reference proteome</keyword>
<name>A0A0F6SGW1_9BACT</name>
<feature type="region of interest" description="Disordered" evidence="1">
    <location>
        <begin position="189"/>
        <end position="208"/>
    </location>
</feature>
<evidence type="ECO:0000256" key="1">
    <source>
        <dbReference type="SAM" id="MobiDB-lite"/>
    </source>
</evidence>
<dbReference type="Proteomes" id="UP000034883">
    <property type="component" value="Chromosome"/>
</dbReference>
<evidence type="ECO:0000313" key="3">
    <source>
        <dbReference type="Proteomes" id="UP000034883"/>
    </source>
</evidence>
<dbReference type="EMBL" id="CP011125">
    <property type="protein sequence ID" value="AKF09384.1"/>
    <property type="molecule type" value="Genomic_DNA"/>
</dbReference>
<evidence type="ECO:0000313" key="2">
    <source>
        <dbReference type="EMBL" id="AKF09384.1"/>
    </source>
</evidence>